<dbReference type="NCBIfam" id="TIGR04141">
    <property type="entry name" value="TIGR04141 family sporadically distributed protein"/>
    <property type="match status" value="1"/>
</dbReference>
<gene>
    <name evidence="1" type="ORF">SAMN04489864_104311</name>
</gene>
<reference evidence="1 2" key="1">
    <citation type="submission" date="2016-10" db="EMBL/GenBank/DDBJ databases">
        <authorList>
            <person name="de Groot N.N."/>
        </authorList>
    </citation>
    <scope>NUCLEOTIDE SEQUENCE [LARGE SCALE GENOMIC DNA]</scope>
    <source>
        <strain evidence="1 2">DSM 18684</strain>
    </source>
</reference>
<dbReference type="Proteomes" id="UP000199666">
    <property type="component" value="Unassembled WGS sequence"/>
</dbReference>
<dbReference type="InterPro" id="IPR026487">
    <property type="entry name" value="CHP04141"/>
</dbReference>
<dbReference type="RefSeq" id="WP_090993248.1">
    <property type="nucleotide sequence ID" value="NZ_FOPP01000004.1"/>
</dbReference>
<evidence type="ECO:0000313" key="1">
    <source>
        <dbReference type="EMBL" id="SFH05271.1"/>
    </source>
</evidence>
<sequence>MNIIPKIFKIDKQHRQLSGTSTTEDMLKVIIRVAYAKMEIMHGQDDLELIQFPKDGRTYYLYLYSVADKQSKWAAFLPPELKNNSEIFNQTKLTLVLFVETEHNLYAAIGGNAFPIIVNFVDHSFGLDIYDRIISIDNDEAFTTKSRRIVGQQVGLSEQFRDNYKLINYLQFGKIPKELHIKLSEETSNEYFSFLLKKNTERLKISVGKAFCIHREVDFDTLHQIISELCTINELAPQELLSSYTELRDKILIEELQQQLNNRIFNYIPILQRTANTMTQHFEFDLCSPNNIEAFYTAETYVLKEKGEDKHEQFATLLDKDEIFSTVVLRAYELNGDNEVGFLFYLRGVRIECYRGSKRTTASSFLFHLNAEFNLNKTPIFLVDNKWYQLKDAFVKSLEKQTAAIFRTTKLPAGIMDIPWELKTNSHHLIDEGDYNIQYDGRENYFVIDTIKPEGIEPCDIIFINDTEIYIIHVKHSFTARVRELTNQILISARRISQASASKNHKYFDKIYNSILNKGREVNNLSSIEFAELFYNRAPIYVFATASQFADDPLIADYITRYNSNIARFSVTTCASEVRANYGDFKTCQIRRTRDTSVELLIIDESSNEIDQELQIQLF</sequence>
<protein>
    <submittedName>
        <fullName evidence="1">Sporadically distributed protein, TIGR04141 family</fullName>
    </submittedName>
</protein>
<proteinExistence type="predicted"/>
<organism evidence="1 2">
    <name type="scientific">Pedobacter insulae</name>
    <dbReference type="NCBI Taxonomy" id="414048"/>
    <lineage>
        <taxon>Bacteria</taxon>
        <taxon>Pseudomonadati</taxon>
        <taxon>Bacteroidota</taxon>
        <taxon>Sphingobacteriia</taxon>
        <taxon>Sphingobacteriales</taxon>
        <taxon>Sphingobacteriaceae</taxon>
        <taxon>Pedobacter</taxon>
    </lineage>
</organism>
<dbReference type="Pfam" id="PF19614">
    <property type="entry name" value="DUF6119"/>
    <property type="match status" value="1"/>
</dbReference>
<accession>A0A1I2X016</accession>
<evidence type="ECO:0000313" key="2">
    <source>
        <dbReference type="Proteomes" id="UP000199666"/>
    </source>
</evidence>
<dbReference type="EMBL" id="FOPP01000004">
    <property type="protein sequence ID" value="SFH05271.1"/>
    <property type="molecule type" value="Genomic_DNA"/>
</dbReference>
<dbReference type="OrthoDB" id="740138at2"/>
<keyword evidence="2" id="KW-1185">Reference proteome</keyword>
<name>A0A1I2X016_9SPHI</name>
<dbReference type="AlphaFoldDB" id="A0A1I2X016"/>